<sequence>SLVNDIGLGSYLWIGPRARKRSGEGVFKAIGISRYKNEVGIFVDEDLRDQVVQVIRTNEMMMTIKLVIERHNLNIISAYAPQVVLDEDVKKHLLEELDKVVRGTPRTQNIVIGGEFNAQIGATLSRFGDICAWKLWFWR</sequence>
<feature type="non-terminal residue" evidence="1">
    <location>
        <position position="1"/>
    </location>
</feature>
<name>A0A9J5W7V1_SOLCO</name>
<reference evidence="1 2" key="1">
    <citation type="submission" date="2020-09" db="EMBL/GenBank/DDBJ databases">
        <title>De no assembly of potato wild relative species, Solanum commersonii.</title>
        <authorList>
            <person name="Cho K."/>
        </authorList>
    </citation>
    <scope>NUCLEOTIDE SEQUENCE [LARGE SCALE GENOMIC DNA]</scope>
    <source>
        <strain evidence="1">LZ3.2</strain>
        <tissue evidence="1">Leaf</tissue>
    </source>
</reference>
<evidence type="ECO:0008006" key="3">
    <source>
        <dbReference type="Google" id="ProtNLM"/>
    </source>
</evidence>
<dbReference type="InterPro" id="IPR036691">
    <property type="entry name" value="Endo/exonu/phosph_ase_sf"/>
</dbReference>
<accession>A0A9J5W7V1</accession>
<proteinExistence type="predicted"/>
<dbReference type="Gene3D" id="3.60.10.10">
    <property type="entry name" value="Endonuclease/exonuclease/phosphatase"/>
    <property type="match status" value="1"/>
</dbReference>
<comment type="caution">
    <text evidence="1">The sequence shown here is derived from an EMBL/GenBank/DDBJ whole genome shotgun (WGS) entry which is preliminary data.</text>
</comment>
<keyword evidence="2" id="KW-1185">Reference proteome</keyword>
<gene>
    <name evidence="1" type="ORF">H5410_061351</name>
</gene>
<protein>
    <recommendedName>
        <fullName evidence="3">Craniofacial development protein 2-like</fullName>
    </recommendedName>
</protein>
<evidence type="ECO:0000313" key="2">
    <source>
        <dbReference type="Proteomes" id="UP000824120"/>
    </source>
</evidence>
<dbReference type="EMBL" id="JACXVP010000012">
    <property type="protein sequence ID" value="KAG5571585.1"/>
    <property type="molecule type" value="Genomic_DNA"/>
</dbReference>
<dbReference type="SUPFAM" id="SSF56219">
    <property type="entry name" value="DNase I-like"/>
    <property type="match status" value="1"/>
</dbReference>
<dbReference type="AlphaFoldDB" id="A0A9J5W7V1"/>
<organism evidence="1 2">
    <name type="scientific">Solanum commersonii</name>
    <name type="common">Commerson's wild potato</name>
    <name type="synonym">Commerson's nightshade</name>
    <dbReference type="NCBI Taxonomy" id="4109"/>
    <lineage>
        <taxon>Eukaryota</taxon>
        <taxon>Viridiplantae</taxon>
        <taxon>Streptophyta</taxon>
        <taxon>Embryophyta</taxon>
        <taxon>Tracheophyta</taxon>
        <taxon>Spermatophyta</taxon>
        <taxon>Magnoliopsida</taxon>
        <taxon>eudicotyledons</taxon>
        <taxon>Gunneridae</taxon>
        <taxon>Pentapetalae</taxon>
        <taxon>asterids</taxon>
        <taxon>lamiids</taxon>
        <taxon>Solanales</taxon>
        <taxon>Solanaceae</taxon>
        <taxon>Solanoideae</taxon>
        <taxon>Solaneae</taxon>
        <taxon>Solanum</taxon>
    </lineage>
</organism>
<dbReference type="Proteomes" id="UP000824120">
    <property type="component" value="Chromosome 12"/>
</dbReference>
<evidence type="ECO:0000313" key="1">
    <source>
        <dbReference type="EMBL" id="KAG5571585.1"/>
    </source>
</evidence>
<dbReference type="OrthoDB" id="418748at2759"/>